<sequence length="46" mass="5196">MSPEIEALKIAEGTFPFAIDTITTDDDTVDGKQAKKYIRKPQHVEF</sequence>
<proteinExistence type="predicted"/>
<gene>
    <name evidence="1" type="ORF">NCTC11546_02542</name>
</gene>
<evidence type="ECO:0000313" key="2">
    <source>
        <dbReference type="Proteomes" id="UP000249891"/>
    </source>
</evidence>
<name>A0A2X2SML0_CAPOC</name>
<organism evidence="1 2">
    <name type="scientific">Capnocytophaga ochracea</name>
    <dbReference type="NCBI Taxonomy" id="1018"/>
    <lineage>
        <taxon>Bacteria</taxon>
        <taxon>Pseudomonadati</taxon>
        <taxon>Bacteroidota</taxon>
        <taxon>Flavobacteriia</taxon>
        <taxon>Flavobacteriales</taxon>
        <taxon>Flavobacteriaceae</taxon>
        <taxon>Capnocytophaga</taxon>
    </lineage>
</organism>
<reference evidence="1 2" key="1">
    <citation type="submission" date="2018-06" db="EMBL/GenBank/DDBJ databases">
        <authorList>
            <consortium name="Pathogen Informatics"/>
            <person name="Doyle S."/>
        </authorList>
    </citation>
    <scope>NUCLEOTIDE SEQUENCE [LARGE SCALE GENOMIC DNA]</scope>
    <source>
        <strain evidence="1 2">NCTC11546</strain>
    </source>
</reference>
<accession>A0A2X2SML0</accession>
<dbReference type="AlphaFoldDB" id="A0A2X2SML0"/>
<dbReference type="EMBL" id="UARG01000025">
    <property type="protein sequence ID" value="SQA94372.1"/>
    <property type="molecule type" value="Genomic_DNA"/>
</dbReference>
<protein>
    <submittedName>
        <fullName evidence="1">Uncharacterized protein</fullName>
    </submittedName>
</protein>
<evidence type="ECO:0000313" key="1">
    <source>
        <dbReference type="EMBL" id="SQA94372.1"/>
    </source>
</evidence>
<dbReference type="Proteomes" id="UP000249891">
    <property type="component" value="Unassembled WGS sequence"/>
</dbReference>